<reference evidence="2 3" key="1">
    <citation type="submission" date="2018-07" db="EMBL/GenBank/DDBJ databases">
        <authorList>
            <person name="Zhang Y."/>
            <person name="Wang L."/>
            <person name="Ma S."/>
        </authorList>
    </citation>
    <scope>NUCLEOTIDE SEQUENCE [LARGE SCALE GENOMIC DNA]</scope>
    <source>
        <strain evidence="2 3">4-2</strain>
    </source>
</reference>
<accession>A0A3M0M7S1</accession>
<keyword evidence="3" id="KW-1185">Reference proteome</keyword>
<dbReference type="RefSeq" id="WP_122114125.1">
    <property type="nucleotide sequence ID" value="NZ_QOKZ01000011.1"/>
</dbReference>
<evidence type="ECO:0000256" key="1">
    <source>
        <dbReference type="SAM" id="MobiDB-lite"/>
    </source>
</evidence>
<dbReference type="AlphaFoldDB" id="A0A3M0M7S1"/>
<protein>
    <submittedName>
        <fullName evidence="2">Uncharacterized protein</fullName>
    </submittedName>
</protein>
<gene>
    <name evidence="2" type="ORF">C9E81_19985</name>
</gene>
<comment type="caution">
    <text evidence="2">The sequence shown here is derived from an EMBL/GenBank/DDBJ whole genome shotgun (WGS) entry which is preliminary data.</text>
</comment>
<evidence type="ECO:0000313" key="2">
    <source>
        <dbReference type="EMBL" id="RMC31580.1"/>
    </source>
</evidence>
<name>A0A3M0M7S1_9RHOB</name>
<organism evidence="2 3">
    <name type="scientific">Paracoccus alkanivorans</name>
    <dbReference type="NCBI Taxonomy" id="2116655"/>
    <lineage>
        <taxon>Bacteria</taxon>
        <taxon>Pseudomonadati</taxon>
        <taxon>Pseudomonadota</taxon>
        <taxon>Alphaproteobacteria</taxon>
        <taxon>Rhodobacterales</taxon>
        <taxon>Paracoccaceae</taxon>
        <taxon>Paracoccus</taxon>
    </lineage>
</organism>
<sequence length="100" mass="11426">MTEQRIVTRNIGHSTWQGYEDEMPELVRLWSDRMMAHFAASYQEAAKLAGMNPFLGPQVEKMIQSCIPASAQSALDRKLREAEERGYQRGLTEARTPPEE</sequence>
<evidence type="ECO:0000313" key="3">
    <source>
        <dbReference type="Proteomes" id="UP000273516"/>
    </source>
</evidence>
<dbReference type="Proteomes" id="UP000273516">
    <property type="component" value="Unassembled WGS sequence"/>
</dbReference>
<proteinExistence type="predicted"/>
<feature type="region of interest" description="Disordered" evidence="1">
    <location>
        <begin position="79"/>
        <end position="100"/>
    </location>
</feature>
<dbReference type="EMBL" id="QOKZ01000011">
    <property type="protein sequence ID" value="RMC31580.1"/>
    <property type="molecule type" value="Genomic_DNA"/>
</dbReference>